<reference evidence="1 2" key="1">
    <citation type="submission" date="2015-03" db="EMBL/GenBank/DDBJ databases">
        <authorList>
            <consortium name="Pathogen Informatics"/>
        </authorList>
    </citation>
    <scope>NUCLEOTIDE SEQUENCE [LARGE SCALE GENOMIC DNA]</scope>
    <source>
        <strain evidence="1 2">D00501624</strain>
    </source>
</reference>
<evidence type="ECO:0000313" key="1">
    <source>
        <dbReference type="EMBL" id="CNV63156.1"/>
    </source>
</evidence>
<accession>A0A655FDB4</accession>
<sequence length="84" mass="8969">MPHISAQWPTNAPVLVISSIWKTLTELFATGLGITSRLNKNSGTQNACITSAEAIWNSIRLPDGSTSTGISVLVPNVSTLSKFR</sequence>
<proteinExistence type="predicted"/>
<protein>
    <submittedName>
        <fullName evidence="1">Uncharacterized protein</fullName>
    </submittedName>
</protein>
<dbReference type="EMBL" id="CQQC01001091">
    <property type="protein sequence ID" value="CNV63156.1"/>
    <property type="molecule type" value="Genomic_DNA"/>
</dbReference>
<gene>
    <name evidence="1" type="ORF">ERS007661_02840</name>
</gene>
<organism evidence="1 2">
    <name type="scientific">Mycobacterium tuberculosis</name>
    <dbReference type="NCBI Taxonomy" id="1773"/>
    <lineage>
        <taxon>Bacteria</taxon>
        <taxon>Bacillati</taxon>
        <taxon>Actinomycetota</taxon>
        <taxon>Actinomycetes</taxon>
        <taxon>Mycobacteriales</taxon>
        <taxon>Mycobacteriaceae</taxon>
        <taxon>Mycobacterium</taxon>
        <taxon>Mycobacterium tuberculosis complex</taxon>
    </lineage>
</organism>
<dbReference type="AlphaFoldDB" id="A0A655FDB4"/>
<name>A0A655FDB4_MYCTX</name>
<evidence type="ECO:0000313" key="2">
    <source>
        <dbReference type="Proteomes" id="UP000039217"/>
    </source>
</evidence>
<dbReference type="Proteomes" id="UP000039217">
    <property type="component" value="Unassembled WGS sequence"/>
</dbReference>